<evidence type="ECO:0000313" key="3">
    <source>
        <dbReference type="Proteomes" id="UP000306236"/>
    </source>
</evidence>
<comment type="caution">
    <text evidence="2">The sequence shown here is derived from an EMBL/GenBank/DDBJ whole genome shotgun (WGS) entry which is preliminary data.</text>
</comment>
<dbReference type="InterPro" id="IPR036038">
    <property type="entry name" value="Aminotransferase-like"/>
</dbReference>
<dbReference type="Pfam" id="PF01063">
    <property type="entry name" value="Aminotran_4"/>
    <property type="match status" value="1"/>
</dbReference>
<protein>
    <submittedName>
        <fullName evidence="2">Chloride transporter</fullName>
    </submittedName>
</protein>
<dbReference type="EMBL" id="SSWX01000007">
    <property type="protein sequence ID" value="THJ34281.1"/>
    <property type="molecule type" value="Genomic_DNA"/>
</dbReference>
<evidence type="ECO:0000313" key="2">
    <source>
        <dbReference type="EMBL" id="THJ34281.1"/>
    </source>
</evidence>
<proteinExistence type="predicted"/>
<dbReference type="Proteomes" id="UP000306236">
    <property type="component" value="Unassembled WGS sequence"/>
</dbReference>
<reference evidence="2 3" key="1">
    <citation type="submission" date="2019-04" db="EMBL/GenBank/DDBJ databases">
        <title>Lampropedia sp YIM MLB12 draf genome.</title>
        <authorList>
            <person name="Wang Y.-X."/>
        </authorList>
    </citation>
    <scope>NUCLEOTIDE SEQUENCE [LARGE SCALE GENOMIC DNA]</scope>
    <source>
        <strain evidence="2 3">YIM MLB12</strain>
    </source>
</reference>
<organism evidence="2 3">
    <name type="scientific">Lampropedia aestuarii</name>
    <dbReference type="NCBI Taxonomy" id="2562762"/>
    <lineage>
        <taxon>Bacteria</taxon>
        <taxon>Pseudomonadati</taxon>
        <taxon>Pseudomonadota</taxon>
        <taxon>Betaproteobacteria</taxon>
        <taxon>Burkholderiales</taxon>
        <taxon>Comamonadaceae</taxon>
        <taxon>Lampropedia</taxon>
    </lineage>
</organism>
<dbReference type="PANTHER" id="PTHR11236">
    <property type="entry name" value="AMINOBENZOATE/ANTHRANILATE SYNTHASE"/>
    <property type="match status" value="1"/>
</dbReference>
<dbReference type="InterPro" id="IPR015890">
    <property type="entry name" value="Chorismate_C"/>
</dbReference>
<accession>A0A4S5BT90</accession>
<keyword evidence="3" id="KW-1185">Reference proteome</keyword>
<dbReference type="AlphaFoldDB" id="A0A4S5BT90"/>
<dbReference type="InterPro" id="IPR043132">
    <property type="entry name" value="BCAT-like_C"/>
</dbReference>
<dbReference type="GO" id="GO:0000162">
    <property type="term" value="P:L-tryptophan biosynthetic process"/>
    <property type="evidence" value="ECO:0007669"/>
    <property type="project" value="TreeGrafter"/>
</dbReference>
<dbReference type="GO" id="GO:0046820">
    <property type="term" value="F:4-amino-4-deoxychorismate synthase activity"/>
    <property type="evidence" value="ECO:0007669"/>
    <property type="project" value="TreeGrafter"/>
</dbReference>
<name>A0A4S5BT90_9BURK</name>
<evidence type="ECO:0000259" key="1">
    <source>
        <dbReference type="Pfam" id="PF00425"/>
    </source>
</evidence>
<dbReference type="PANTHER" id="PTHR11236:SF50">
    <property type="entry name" value="AMINODEOXYCHORISMATE SYNTHASE COMPONENT 1"/>
    <property type="match status" value="1"/>
</dbReference>
<dbReference type="Pfam" id="PF00425">
    <property type="entry name" value="Chorismate_bind"/>
    <property type="match status" value="1"/>
</dbReference>
<dbReference type="SUPFAM" id="SSF56752">
    <property type="entry name" value="D-aminoacid aminotransferase-like PLP-dependent enzymes"/>
    <property type="match status" value="1"/>
</dbReference>
<dbReference type="OrthoDB" id="9803598at2"/>
<dbReference type="Gene3D" id="3.60.120.10">
    <property type="entry name" value="Anthranilate synthase"/>
    <property type="match status" value="1"/>
</dbReference>
<dbReference type="InterPro" id="IPR019999">
    <property type="entry name" value="Anth_synth_I-like"/>
</dbReference>
<gene>
    <name evidence="2" type="ORF">E8K88_07100</name>
</gene>
<sequence>MQRIINDSIVIQLSSPFAAETGSAFALLDDCDASPQRPGSRLYTDWQASLVCTNPADLAHWEAQLHQALEAGLHAVLVADYEWGMQLQGLGQPGPAVGHAADSLRVELFASLQRLDQAGVVAWLDTQVQSLAWPEAGLIDWHSAVSEDQFTDAIDQVHAAIEAGDTYQVNYTFAWQGRSYGSPLALYSALRQRQPAQYGALIRLPTGVGAGVQRWILSHSPELFIQVQQGQITARPMKGTAAVGSNDADTAAVAQWLHSDPKNRAENVMIVDLLRNDLGAVAQVGSVHVRDLFAVQRNGRVLGMTSTVEAQLRPEVGLRDVLQATFPCGSITGAPKRKTMEWIAQIEGTPTDPPGQKLAHHRGVYTGAIGWLERAEGVQTAASQLNYCLSVPIRTLLLDVAAPEHAVSAAKPGHEVQFSVGAGIVWDSVAAQEWRECQLKASFAVQDTAGFELFETMRLPAGSLWPALWDWHLERLLGSAKALGFAHEPQALAVQLQHYLQQHIPVPSTGDWRVRMALKSNGSIGFSHGQLAPISQAEDGAVGVVLARAHCATPAWLRLHKTTLRRDYDAAMKAAEAVGAFDCLFFNAQDHLTEGARSNVFVKLDADPGAPWYTPPLSDGALPGVMRRALLARTDWQASERSITRAQVLGAHGLIVCNALRGALPARLWRS</sequence>
<dbReference type="InterPro" id="IPR005801">
    <property type="entry name" value="ADC_synthase"/>
</dbReference>
<dbReference type="InterPro" id="IPR043131">
    <property type="entry name" value="BCAT-like_N"/>
</dbReference>
<feature type="domain" description="Chorismate-utilising enzyme C-terminal" evidence="1">
    <location>
        <begin position="147"/>
        <end position="440"/>
    </location>
</feature>
<dbReference type="Gene3D" id="3.30.470.10">
    <property type="match status" value="1"/>
</dbReference>
<dbReference type="Gene3D" id="3.20.10.10">
    <property type="entry name" value="D-amino Acid Aminotransferase, subunit A, domain 2"/>
    <property type="match status" value="1"/>
</dbReference>
<dbReference type="InterPro" id="IPR001544">
    <property type="entry name" value="Aminotrans_IV"/>
</dbReference>
<dbReference type="SUPFAM" id="SSF56322">
    <property type="entry name" value="ADC synthase"/>
    <property type="match status" value="1"/>
</dbReference>